<accession>A0AA88MUT1</accession>
<evidence type="ECO:0000256" key="1">
    <source>
        <dbReference type="ARBA" id="ARBA00023319"/>
    </source>
</evidence>
<feature type="region of interest" description="Disordered" evidence="2">
    <location>
        <begin position="112"/>
        <end position="134"/>
    </location>
</feature>
<dbReference type="Proteomes" id="UP001187415">
    <property type="component" value="Unassembled WGS sequence"/>
</dbReference>
<feature type="domain" description="Ig-like" evidence="4">
    <location>
        <begin position="597"/>
        <end position="675"/>
    </location>
</feature>
<keyword evidence="6" id="KW-1185">Reference proteome</keyword>
<keyword evidence="3" id="KW-0812">Transmembrane</keyword>
<evidence type="ECO:0000256" key="3">
    <source>
        <dbReference type="SAM" id="Phobius"/>
    </source>
</evidence>
<feature type="transmembrane region" description="Helical" evidence="3">
    <location>
        <begin position="140"/>
        <end position="164"/>
    </location>
</feature>
<keyword evidence="3" id="KW-1133">Transmembrane helix</keyword>
<gene>
    <name evidence="5" type="ORF">Q5P01_011423</name>
</gene>
<dbReference type="SUPFAM" id="SSF48726">
    <property type="entry name" value="Immunoglobulin"/>
    <property type="match status" value="3"/>
</dbReference>
<dbReference type="EMBL" id="JAUPFM010000008">
    <property type="protein sequence ID" value="KAK2844764.1"/>
    <property type="molecule type" value="Genomic_DNA"/>
</dbReference>
<evidence type="ECO:0000259" key="4">
    <source>
        <dbReference type="PROSITE" id="PS50835"/>
    </source>
</evidence>
<dbReference type="Gene3D" id="2.60.40.10">
    <property type="entry name" value="Immunoglobulins"/>
    <property type="match status" value="4"/>
</dbReference>
<dbReference type="InterPro" id="IPR013783">
    <property type="entry name" value="Ig-like_fold"/>
</dbReference>
<protein>
    <recommendedName>
        <fullName evidence="4">Ig-like domain-containing protein</fullName>
    </recommendedName>
</protein>
<evidence type="ECO:0000313" key="6">
    <source>
        <dbReference type="Proteomes" id="UP001187415"/>
    </source>
</evidence>
<dbReference type="Pfam" id="PF00047">
    <property type="entry name" value="ig"/>
    <property type="match status" value="1"/>
</dbReference>
<sequence length="741" mass="82751">MEMRRLLVKTDDWLTSQRQDRTCVEITTEETQLSIRNVKEEDAGPFSCISDGKQYEHRLLVFSVSARPSSELELNSEAELHCRMQGTWFCMISENGMSYNESLTIVVKVPATTKPSPTENSKSNHKPDSTPCSTKDPLSWWIWVAVGVGCFVVILLMTCVIVLCKRLQRRKKKHLRMKNGRLRPTQYCKCNTGTAAARPQHGRGKRSHRPSLCSPLVFKRSCHQIRVPANAERCVILEGLNETHVFMCCLADSDICPACVNYGHFGTSQPLLVSEMKNLIEKILIFISVLFSTRADEVVYAQVGHDVPLNPPMNNPKLYLNWKFAKHETDLAWRNPLGGKGVSTDEIWKNSLSLSGDSLVISSIKAEQFGTYICKLSQGQTLISTVTIQLRKLSVSAPSPLLPGESLSLSCNPEVPQGQNKPIIHWVNPQNKKVQQKNDLLTVNVVSQDHGQWTCVVSNNPKEHNATVSVVVLGLSQPPLQTVYTSKMSSLTLPCSTHSGVSWEHIKAKDIQKVSWEFSPKLPSGFNSGGTEKLLSFSLETLTWDKVAFKDLKPVGDAQKGNLSLNRGKGREDDRGNYTCQLQFKNGVILKSTVHVEVLSISASPGTELLSGQQLNLTCSAGDQLPSHLQLKWTGPEDSSLKSDPQGPHFTIPEVGTGDSGRWKCELLEGKTHLTSDVIKLKIEPRLSVWMLVTICSAAAIVILILIVVFIFYLRRQRRVRHLRHRLCKCQNPKPKGFYRT</sequence>
<dbReference type="PROSITE" id="PS50835">
    <property type="entry name" value="IG_LIKE"/>
    <property type="match status" value="3"/>
</dbReference>
<dbReference type="InterPro" id="IPR036179">
    <property type="entry name" value="Ig-like_dom_sf"/>
</dbReference>
<keyword evidence="3" id="KW-0472">Membrane</keyword>
<dbReference type="PANTHER" id="PTHR11422:SF0">
    <property type="entry name" value="T-CELL SURFACE GLYCOPROTEIN CD4"/>
    <property type="match status" value="1"/>
</dbReference>
<dbReference type="InterPro" id="IPR013151">
    <property type="entry name" value="Immunoglobulin_dom"/>
</dbReference>
<evidence type="ECO:0000256" key="2">
    <source>
        <dbReference type="SAM" id="MobiDB-lite"/>
    </source>
</evidence>
<comment type="caution">
    <text evidence="5">The sequence shown here is derived from an EMBL/GenBank/DDBJ whole genome shotgun (WGS) entry which is preliminary data.</text>
</comment>
<feature type="domain" description="Ig-like" evidence="4">
    <location>
        <begin position="478"/>
        <end position="595"/>
    </location>
</feature>
<proteinExistence type="predicted"/>
<evidence type="ECO:0000313" key="5">
    <source>
        <dbReference type="EMBL" id="KAK2844764.1"/>
    </source>
</evidence>
<name>A0AA88MUT1_CHASR</name>
<dbReference type="SMART" id="SM00409">
    <property type="entry name" value="IG"/>
    <property type="match status" value="4"/>
</dbReference>
<dbReference type="InterPro" id="IPR003599">
    <property type="entry name" value="Ig_sub"/>
</dbReference>
<reference evidence="5" key="1">
    <citation type="submission" date="2023-07" db="EMBL/GenBank/DDBJ databases">
        <title>Chromosome-level Genome Assembly of Striped Snakehead (Channa striata).</title>
        <authorList>
            <person name="Liu H."/>
        </authorList>
    </citation>
    <scope>NUCLEOTIDE SEQUENCE</scope>
    <source>
        <strain evidence="5">Gz</strain>
        <tissue evidence="5">Muscle</tissue>
    </source>
</reference>
<dbReference type="AlphaFoldDB" id="A0AA88MUT1"/>
<organism evidence="5 6">
    <name type="scientific">Channa striata</name>
    <name type="common">Snakehead murrel</name>
    <name type="synonym">Ophicephalus striatus</name>
    <dbReference type="NCBI Taxonomy" id="64152"/>
    <lineage>
        <taxon>Eukaryota</taxon>
        <taxon>Metazoa</taxon>
        <taxon>Chordata</taxon>
        <taxon>Craniata</taxon>
        <taxon>Vertebrata</taxon>
        <taxon>Euteleostomi</taxon>
        <taxon>Actinopterygii</taxon>
        <taxon>Neopterygii</taxon>
        <taxon>Teleostei</taxon>
        <taxon>Neoteleostei</taxon>
        <taxon>Acanthomorphata</taxon>
        <taxon>Anabantaria</taxon>
        <taxon>Anabantiformes</taxon>
        <taxon>Channoidei</taxon>
        <taxon>Channidae</taxon>
        <taxon>Channa</taxon>
    </lineage>
</organism>
<dbReference type="InterPro" id="IPR007110">
    <property type="entry name" value="Ig-like_dom"/>
</dbReference>
<dbReference type="PANTHER" id="PTHR11422">
    <property type="entry name" value="T-CELL SURFACE GLYCOPROTEIN CD4"/>
    <property type="match status" value="1"/>
</dbReference>
<feature type="transmembrane region" description="Helical" evidence="3">
    <location>
        <begin position="689"/>
        <end position="714"/>
    </location>
</feature>
<feature type="domain" description="Ig-like" evidence="4">
    <location>
        <begin position="384"/>
        <end position="469"/>
    </location>
</feature>
<keyword evidence="1" id="KW-0393">Immunoglobulin domain</keyword>